<reference evidence="3 4" key="1">
    <citation type="submission" date="2018-12" db="EMBL/GenBank/DDBJ databases">
        <title>Corynebacterium sanguinis sp. nov., a clinically-associated and environmental corynebacterium.</title>
        <authorList>
            <person name="Gonzales-Siles L."/>
            <person name="Jaen-Luchoro D."/>
            <person name="Cardew S."/>
            <person name="Inganas E."/>
            <person name="Ohlen M."/>
            <person name="Jensie-Markopolous S."/>
            <person name="Pinyeiro-Iglesias B."/>
            <person name="Molin K."/>
            <person name="Skovbjerg S."/>
            <person name="Svensson-Stadler L."/>
            <person name="Funke G."/>
            <person name="Moore E.R.B."/>
        </authorList>
    </citation>
    <scope>NUCLEOTIDE SEQUENCE [LARGE SCALE GENOMIC DNA]</scope>
    <source>
        <strain evidence="3 4">58734</strain>
    </source>
</reference>
<dbReference type="GO" id="GO:0016757">
    <property type="term" value="F:glycosyltransferase activity"/>
    <property type="evidence" value="ECO:0007669"/>
    <property type="project" value="InterPro"/>
</dbReference>
<dbReference type="SUPFAM" id="SSF53756">
    <property type="entry name" value="UDP-Glycosyltransferase/glycogen phosphorylase"/>
    <property type="match status" value="1"/>
</dbReference>
<dbReference type="Gene3D" id="3.40.50.2000">
    <property type="entry name" value="Glycogen Phosphorylase B"/>
    <property type="match status" value="2"/>
</dbReference>
<dbReference type="PANTHER" id="PTHR46401">
    <property type="entry name" value="GLYCOSYLTRANSFERASE WBBK-RELATED"/>
    <property type="match status" value="1"/>
</dbReference>
<protein>
    <submittedName>
        <fullName evidence="3">Glycosyltransferase family 1 protein</fullName>
    </submittedName>
</protein>
<comment type="caution">
    <text evidence="3">The sequence shown here is derived from an EMBL/GenBank/DDBJ whole genome shotgun (WGS) entry which is preliminary data.</text>
</comment>
<dbReference type="PANTHER" id="PTHR46401:SF2">
    <property type="entry name" value="GLYCOSYLTRANSFERASE WBBK-RELATED"/>
    <property type="match status" value="1"/>
</dbReference>
<dbReference type="Pfam" id="PF00534">
    <property type="entry name" value="Glycos_transf_1"/>
    <property type="match status" value="1"/>
</dbReference>
<gene>
    <name evidence="3" type="ORF">EKI59_04105</name>
</gene>
<name>A0A6C1TY31_9CORY</name>
<dbReference type="EMBL" id="RXIR01000006">
    <property type="protein sequence ID" value="TVS29295.1"/>
    <property type="molecule type" value="Genomic_DNA"/>
</dbReference>
<evidence type="ECO:0000259" key="2">
    <source>
        <dbReference type="Pfam" id="PF00534"/>
    </source>
</evidence>
<dbReference type="AlphaFoldDB" id="A0A6C1TY31"/>
<keyword evidence="1 3" id="KW-0808">Transferase</keyword>
<dbReference type="OrthoDB" id="9801609at2"/>
<dbReference type="GO" id="GO:0009103">
    <property type="term" value="P:lipopolysaccharide biosynthetic process"/>
    <property type="evidence" value="ECO:0007669"/>
    <property type="project" value="TreeGrafter"/>
</dbReference>
<evidence type="ECO:0000256" key="1">
    <source>
        <dbReference type="ARBA" id="ARBA00022679"/>
    </source>
</evidence>
<evidence type="ECO:0000313" key="3">
    <source>
        <dbReference type="EMBL" id="TVS29295.1"/>
    </source>
</evidence>
<dbReference type="Proteomes" id="UP000336646">
    <property type="component" value="Unassembled WGS sequence"/>
</dbReference>
<proteinExistence type="predicted"/>
<organism evidence="3 4">
    <name type="scientific">Corynebacterium sanguinis</name>
    <dbReference type="NCBI Taxonomy" id="2594913"/>
    <lineage>
        <taxon>Bacteria</taxon>
        <taxon>Bacillati</taxon>
        <taxon>Actinomycetota</taxon>
        <taxon>Actinomycetes</taxon>
        <taxon>Mycobacteriales</taxon>
        <taxon>Corynebacteriaceae</taxon>
        <taxon>Corynebacterium</taxon>
    </lineage>
</organism>
<evidence type="ECO:0000313" key="4">
    <source>
        <dbReference type="Proteomes" id="UP000336646"/>
    </source>
</evidence>
<dbReference type="InterPro" id="IPR001296">
    <property type="entry name" value="Glyco_trans_1"/>
</dbReference>
<sequence>MVYGALALRPGGSGVQTYQRELLRGIARLADETYTLSATVQKDSVGELPERIAPIAMPVSGGMKRALLGLRPVKEASIFHSLDVDLPFAQRGVLVSTVHDMSVFDTPWAMSAVRARGEQALLRRSLKTADELIAVSEFTAERIHALTGRSAHVVPLAPASWARVPSDDEVEKVRSKYGLPDRFAFQLGTVEPRKRPDIAANAAELIGIPMVLAGAGSDNPDLGFPALGLGYVDREDIPALYRAASVVCYASVYEGFGLPPVEAMACGAVVVASDVGGIRAAVGEGALLVGALDVNEWADAIRGVVFDEGAQKQLRAAARDRCAQLGWENVTRSTLEVYQSVL</sequence>
<feature type="domain" description="Glycosyl transferase family 1" evidence="2">
    <location>
        <begin position="181"/>
        <end position="320"/>
    </location>
</feature>
<dbReference type="CDD" id="cd03809">
    <property type="entry name" value="GT4_MtfB-like"/>
    <property type="match status" value="1"/>
</dbReference>
<accession>A0A6C1TY31</accession>